<sequence>MTCSLLLADGSLSGNHVLYVLQIPEKYDDLRSTLEGLVEDCARLTSITVKGKTYTLEYVLVTDLKFLNVLLGLQACSAKYSCAWCTCSAEERWDTTLKWSQSDKKFGARTIDDINKFCKRKKDKFGCVNEPIFQSISIQNCIPDVLHLFLRISDQLVNQLIAELRSLDNLSKNVRDFNRSKAKNITAFEDYISSVGIKWKFYVDKARGTISCRDFTGPEHVTIQNTINLDKLIPGHPKLCNISLLWQNFGSIMGIIKSENVVDVESLSVKCKEWVQLYVRTYQAKDVTPYMHVLMYHVPEAIRIHGDINIFSQQGMEKMNDSVTSWYFRSSNHNGIDALQQVMMKQNRLEYLGVTCQRDVKFTVTCSVCLTDGHNKRTCKKNRASDDLQS</sequence>
<dbReference type="AlphaFoldDB" id="A0A9Q1BMZ6"/>
<reference evidence="1" key="1">
    <citation type="submission" date="2021-10" db="EMBL/GenBank/DDBJ databases">
        <title>Tropical sea cucumber genome reveals ecological adaptation and Cuvierian tubules defense mechanism.</title>
        <authorList>
            <person name="Chen T."/>
        </authorList>
    </citation>
    <scope>NUCLEOTIDE SEQUENCE</scope>
    <source>
        <strain evidence="1">Nanhai2018</strain>
        <tissue evidence="1">Muscle</tissue>
    </source>
</reference>
<proteinExistence type="predicted"/>
<organism evidence="1 2">
    <name type="scientific">Holothuria leucospilota</name>
    <name type="common">Black long sea cucumber</name>
    <name type="synonym">Mertensiothuria leucospilota</name>
    <dbReference type="NCBI Taxonomy" id="206669"/>
    <lineage>
        <taxon>Eukaryota</taxon>
        <taxon>Metazoa</taxon>
        <taxon>Echinodermata</taxon>
        <taxon>Eleutherozoa</taxon>
        <taxon>Echinozoa</taxon>
        <taxon>Holothuroidea</taxon>
        <taxon>Aspidochirotacea</taxon>
        <taxon>Aspidochirotida</taxon>
        <taxon>Holothuriidae</taxon>
        <taxon>Holothuria</taxon>
    </lineage>
</organism>
<keyword evidence="2" id="KW-1185">Reference proteome</keyword>
<name>A0A9Q1BMZ6_HOLLE</name>
<dbReference type="Proteomes" id="UP001152320">
    <property type="component" value="Chromosome 14"/>
</dbReference>
<dbReference type="PANTHER" id="PTHR31424">
    <property type="entry name" value="PROTEIN CBG23806"/>
    <property type="match status" value="1"/>
</dbReference>
<comment type="caution">
    <text evidence="1">The sequence shown here is derived from an EMBL/GenBank/DDBJ whole genome shotgun (WGS) entry which is preliminary data.</text>
</comment>
<accession>A0A9Q1BMZ6</accession>
<dbReference type="OrthoDB" id="6152204at2759"/>
<evidence type="ECO:0000313" key="1">
    <source>
        <dbReference type="EMBL" id="KAJ8029733.1"/>
    </source>
</evidence>
<gene>
    <name evidence="1" type="ORF">HOLleu_29203</name>
</gene>
<protein>
    <submittedName>
        <fullName evidence="1">Uncharacterized protein</fullName>
    </submittedName>
</protein>
<dbReference type="PANTHER" id="PTHR31424:SF5">
    <property type="entry name" value="APPLE DOMAIN-CONTAINING PROTEIN"/>
    <property type="match status" value="1"/>
</dbReference>
<evidence type="ECO:0000313" key="2">
    <source>
        <dbReference type="Proteomes" id="UP001152320"/>
    </source>
</evidence>
<dbReference type="EMBL" id="JAIZAY010000014">
    <property type="protein sequence ID" value="KAJ8029733.1"/>
    <property type="molecule type" value="Genomic_DNA"/>
</dbReference>